<dbReference type="AlphaFoldDB" id="V8NC00"/>
<feature type="region of interest" description="Disordered" evidence="1">
    <location>
        <begin position="49"/>
        <end position="93"/>
    </location>
</feature>
<evidence type="ECO:0000313" key="3">
    <source>
        <dbReference type="Proteomes" id="UP000018936"/>
    </source>
</evidence>
<accession>V8NC00</accession>
<protein>
    <submittedName>
        <fullName evidence="2">Nst1</fullName>
    </submittedName>
</protein>
<keyword evidence="3" id="KW-1185">Reference proteome</keyword>
<evidence type="ECO:0000313" key="2">
    <source>
        <dbReference type="EMBL" id="ETE59804.1"/>
    </source>
</evidence>
<feature type="compositionally biased region" description="Basic residues" evidence="1">
    <location>
        <begin position="175"/>
        <end position="184"/>
    </location>
</feature>
<reference evidence="2 3" key="1">
    <citation type="journal article" date="2013" name="Proc. Natl. Acad. Sci. U.S.A.">
        <title>The king cobra genome reveals dynamic gene evolution and adaptation in the snake venom system.</title>
        <authorList>
            <person name="Vonk F.J."/>
            <person name="Casewell N.R."/>
            <person name="Henkel C.V."/>
            <person name="Heimberg A.M."/>
            <person name="Jansen H.J."/>
            <person name="McCleary R.J."/>
            <person name="Kerkkamp H.M."/>
            <person name="Vos R.A."/>
            <person name="Guerreiro I."/>
            <person name="Calvete J.J."/>
            <person name="Wuster W."/>
            <person name="Woods A.E."/>
            <person name="Logan J.M."/>
            <person name="Harrison R.A."/>
            <person name="Castoe T.A."/>
            <person name="de Koning A.P."/>
            <person name="Pollock D.D."/>
            <person name="Yandell M."/>
            <person name="Calderon D."/>
            <person name="Renjifo C."/>
            <person name="Currier R.B."/>
            <person name="Salgado D."/>
            <person name="Pla D."/>
            <person name="Sanz L."/>
            <person name="Hyder A.S."/>
            <person name="Ribeiro J.M."/>
            <person name="Arntzen J.W."/>
            <person name="van den Thillart G.E."/>
            <person name="Boetzer M."/>
            <person name="Pirovano W."/>
            <person name="Dirks R.P."/>
            <person name="Spaink H.P."/>
            <person name="Duboule D."/>
            <person name="McGlinn E."/>
            <person name="Kini R.M."/>
            <person name="Richardson M.K."/>
        </authorList>
    </citation>
    <scope>NUCLEOTIDE SEQUENCE</scope>
    <source>
        <tissue evidence="2">Blood</tissue>
    </source>
</reference>
<dbReference type="EMBL" id="AZIM01005216">
    <property type="protein sequence ID" value="ETE59804.1"/>
    <property type="molecule type" value="Genomic_DNA"/>
</dbReference>
<gene>
    <name evidence="2" type="primary">NST1</name>
    <name evidence="2" type="ORF">L345_14463</name>
</gene>
<name>V8NC00_OPHHA</name>
<proteinExistence type="predicted"/>
<comment type="caution">
    <text evidence="2">The sequence shown here is derived from an EMBL/GenBank/DDBJ whole genome shotgun (WGS) entry which is preliminary data.</text>
</comment>
<feature type="compositionally biased region" description="Basic and acidic residues" evidence="1">
    <location>
        <begin position="134"/>
        <end position="152"/>
    </location>
</feature>
<dbReference type="Proteomes" id="UP000018936">
    <property type="component" value="Unassembled WGS sequence"/>
</dbReference>
<feature type="non-terminal residue" evidence="2">
    <location>
        <position position="1"/>
    </location>
</feature>
<feature type="compositionally biased region" description="Basic and acidic residues" evidence="1">
    <location>
        <begin position="164"/>
        <end position="174"/>
    </location>
</feature>
<feature type="compositionally biased region" description="Basic and acidic residues" evidence="1">
    <location>
        <begin position="49"/>
        <end position="60"/>
    </location>
</feature>
<feature type="region of interest" description="Disordered" evidence="1">
    <location>
        <begin position="134"/>
        <end position="184"/>
    </location>
</feature>
<organism evidence="2 3">
    <name type="scientific">Ophiophagus hannah</name>
    <name type="common">King cobra</name>
    <name type="synonym">Naja hannah</name>
    <dbReference type="NCBI Taxonomy" id="8665"/>
    <lineage>
        <taxon>Eukaryota</taxon>
        <taxon>Metazoa</taxon>
        <taxon>Chordata</taxon>
        <taxon>Craniata</taxon>
        <taxon>Vertebrata</taxon>
        <taxon>Euteleostomi</taxon>
        <taxon>Lepidosauria</taxon>
        <taxon>Squamata</taxon>
        <taxon>Bifurcata</taxon>
        <taxon>Unidentata</taxon>
        <taxon>Episquamata</taxon>
        <taxon>Toxicofera</taxon>
        <taxon>Serpentes</taxon>
        <taxon>Colubroidea</taxon>
        <taxon>Elapidae</taxon>
        <taxon>Elapinae</taxon>
        <taxon>Ophiophagus</taxon>
    </lineage>
</organism>
<feature type="compositionally biased region" description="Basic residues" evidence="1">
    <location>
        <begin position="153"/>
        <end position="163"/>
    </location>
</feature>
<feature type="compositionally biased region" description="Basic and acidic residues" evidence="1">
    <location>
        <begin position="70"/>
        <end position="90"/>
    </location>
</feature>
<evidence type="ECO:0000256" key="1">
    <source>
        <dbReference type="SAM" id="MobiDB-lite"/>
    </source>
</evidence>
<sequence length="184" mass="21822">MPETGKIPSWQASKMQSCDRRCVCMGAAILTPKVGHEVTCCKSRTIHTGMEEERERERGKGKERKGREGRKREGNEEKRRKKTEGEERQSSECQRQLQLLIPNFFPFFASSPGELFYKCNFLFEWLSLRLTNRQKERKEREEKKERKEGKEGRKGRKERKKGKEGKEGREGKKERKERKERKGK</sequence>